<gene>
    <name evidence="3" type="ORF">G7Y89_g12715</name>
</gene>
<proteinExistence type="predicted"/>
<feature type="domain" description="DUF6604" evidence="2">
    <location>
        <begin position="19"/>
        <end position="242"/>
    </location>
</feature>
<dbReference type="InterPro" id="IPR046539">
    <property type="entry name" value="DUF6604"/>
</dbReference>
<dbReference type="Pfam" id="PF20253">
    <property type="entry name" value="DUF6604"/>
    <property type="match status" value="1"/>
</dbReference>
<dbReference type="OrthoDB" id="3558404at2759"/>
<dbReference type="PANTHER" id="PTHR38795">
    <property type="entry name" value="DUF6604 DOMAIN-CONTAINING PROTEIN"/>
    <property type="match status" value="1"/>
</dbReference>
<organism evidence="3 4">
    <name type="scientific">Cudoniella acicularis</name>
    <dbReference type="NCBI Taxonomy" id="354080"/>
    <lineage>
        <taxon>Eukaryota</taxon>
        <taxon>Fungi</taxon>
        <taxon>Dikarya</taxon>
        <taxon>Ascomycota</taxon>
        <taxon>Pezizomycotina</taxon>
        <taxon>Leotiomycetes</taxon>
        <taxon>Helotiales</taxon>
        <taxon>Tricladiaceae</taxon>
        <taxon>Cudoniella</taxon>
    </lineage>
</organism>
<accession>A0A8H4VWR5</accession>
<evidence type="ECO:0000256" key="1">
    <source>
        <dbReference type="SAM" id="MobiDB-lite"/>
    </source>
</evidence>
<dbReference type="EMBL" id="JAAMPI010001375">
    <property type="protein sequence ID" value="KAF4625451.1"/>
    <property type="molecule type" value="Genomic_DNA"/>
</dbReference>
<reference evidence="3 4" key="1">
    <citation type="submission" date="2020-03" db="EMBL/GenBank/DDBJ databases">
        <title>Draft Genome Sequence of Cudoniella acicularis.</title>
        <authorList>
            <person name="Buettner E."/>
            <person name="Kellner H."/>
        </authorList>
    </citation>
    <scope>NUCLEOTIDE SEQUENCE [LARGE SCALE GENOMIC DNA]</scope>
    <source>
        <strain evidence="3 4">DSM 108380</strain>
    </source>
</reference>
<dbReference type="Proteomes" id="UP000566819">
    <property type="component" value="Unassembled WGS sequence"/>
</dbReference>
<keyword evidence="4" id="KW-1185">Reference proteome</keyword>
<name>A0A8H4VWR5_9HELO</name>
<comment type="caution">
    <text evidence="3">The sequence shown here is derived from an EMBL/GenBank/DDBJ whole genome shotgun (WGS) entry which is preliminary data.</text>
</comment>
<evidence type="ECO:0000313" key="4">
    <source>
        <dbReference type="Proteomes" id="UP000566819"/>
    </source>
</evidence>
<evidence type="ECO:0000313" key="3">
    <source>
        <dbReference type="EMBL" id="KAF4625451.1"/>
    </source>
</evidence>
<evidence type="ECO:0000259" key="2">
    <source>
        <dbReference type="Pfam" id="PF20253"/>
    </source>
</evidence>
<feature type="region of interest" description="Disordered" evidence="1">
    <location>
        <begin position="554"/>
        <end position="587"/>
    </location>
</feature>
<dbReference type="AlphaFoldDB" id="A0A8H4VWR5"/>
<dbReference type="PANTHER" id="PTHR38795:SF1">
    <property type="entry name" value="DUF6604 DOMAIN-CONTAINING PROTEIN"/>
    <property type="match status" value="1"/>
</dbReference>
<sequence length="765" mass="87124">MASLYSPTADSFPLVKTYKSYKRSTNSIIRWLATESGALLNQTTFRVKELEEFAKKVAQRTTAIPEHIYQSFEEAVKGRRLVTAYFKNAELKSDEKTESHEYFTNALVSIFESLREGALRQTSFPVSADAQTTSNTTQIDSNRFARLHVEHDLDHTLEERTAECVEVTEYGRGVTQPEHDAINYEIEGDVLDLMFSMFSYVLELDRICSTIKECWEDVSGDRESLIIAAWLSNFAVQITENIAMSMHEAFPDLHLDDHKYVFEARELTPQLHGLFAIRPPPTMAPRFTPFSNGGAIVRPWIAILMLKDSKDSGDEAEDDMSDPDVREAIEEGKTMKEYLRIIQALVRQDERKYTCLWKCMNPLLVPLEQTLKSRDEIVSTSLVFTLQLLYEVPRSCVMSPPARARLGALRFAMEVKASVEKVLGNESFACNCANCAEDEYHMQLGRLRLDLEVYTREKCFDLYYTNPWVAGAHMMEIFSWATDWGIRLCNLRGHVGAVLHAYNLLTQLDMLNYDTNILGSLCDLLEDEVFMGQRPTIKFDGCFTRFLGGRLRFPKKRAPPQAGGPKGTDRRENWEMKVPQNANRGNDDSRRLIASRMSLFYRIDNYNYKVDAQSWHEILQNKCGPGPICTGSCVIKDEVSKLGGVGLIQKLREAARKEFTGILPVAKVNFFKIYLLSIRVLESIGRQGWQAEAGVRDLPSIESISSTQLVHAGYELVRTLFKVVDEHQDNMLKTKLLPHLMSLRSCRDGLLIATKGQNTLLRPLW</sequence>
<protein>
    <recommendedName>
        <fullName evidence="2">DUF6604 domain-containing protein</fullName>
    </recommendedName>
</protein>